<sequence length="1302" mass="142264">MVVVRIEGASSPILSPEDYWREALAGCEHTPYPSLPSSIEYPQATQIVQYRLPTLEQRSKGISISALVHAAWALVIRRMTDSDDVVFGLTVPGACEPIPFRIRVQGDECVEQYLKSIQQQESEATSFASIGLNAIAEISSDCREACSFQSVLDVTFKSDKGIQLPKFEKYGLTIGLEVNGSQIEASASVDPRVIEPQLTYKLLYRLGYIIQQLDFATSEAVLTDLNMIPPLELSLIQEWNSTLPLISEGCIHDVINKNVLARPDAPAVCAWDGKMTYQELDDLSTKVSCRLVESGVGHEAIVPLCFEKSKWTVVAMLSVLKAGGAFILLDASLPAGRMQTICQKVGAEVCITSVSCEPQLSPFVPRTIVLGEATLEALASNSQGDCPKTASVNPRNAAYIIFTSGSTGEPKGCVVEHQSYCSAAFGHGQILGMSSDTRALQFGSYNFAGAIMETLMTLIYGGCVCIPSDEDRTTALAQAIGKLNANWAFLTSTVLALIHPEEVPSLQTICVGGEPIRNSQIKEWAPKVRLRQTYGSAETAAVVASAKLDISSTVSSVGRPTTARCWLTHPADINQLVPIGAPGEVVFEGPTIGREYIGNPEKSAQAFITAPVWRRALGTPDSSSRFYRTGDIAVYRSDGSLELQGRKDTQVKIRGQRVELGEIEHQARLASSGLKEVAVDISVVDGSRPTLICFLVIESDEDPIVKDVISAVRTRLGDTLPRYMVPSLFLPLPIFPHTISGKLDRKRLREIGSTIAKQELQKSRGAATKQLTQPSTETEKHLHEIWSRVLKTEKSSIGLETSFFQLGGDSVTAMKVVAETRKAGMHLTMADIFRSDTIAGLAHEQSLRAESTDEKFQSEVLDESSLMSVLEHVDLKDTDVQRKDIEAIYPLTGVQDLLVTTTKTTGILADYFVLDLDAELDLIKLENACKKVLQKFPILRACWLLLQNKYWQVVLHQVDQPFRIVKASGNSVEFCQNFCLADMQSLSPTQPTAAWFLLTHGSEGMKLVLRMSHAQYDAFSMPLVFESVFDDYNGKGAPTQPNFPTYLSRISRLRSRSIAYWSQALKSSKLTQVVPHLNPPAAALASSPSLVASQANAYLPSRPKKITPATLVRAAWAILLSALTSHTDITFGQVIAGRNANIPQIEKIVGCCLNIVPGRVNLSSFNMVDELLSGNQEELLKMGDADSLDSRDILKCCTDWPSDQAFDSILHHRDVDAEPEIQTPKGASKIKTLGIPLVPPFLFIVSVSHSDRMGLEIFGNTHMLTQQTAQALVDKLAYITEKLSTTPDMAVSSLIDEMGPVL</sequence>
<dbReference type="Proteomes" id="UP001148614">
    <property type="component" value="Unassembled WGS sequence"/>
</dbReference>
<dbReference type="PANTHER" id="PTHR45527:SF16">
    <property type="entry name" value="NONRIBOSOMAL PEPTIDE SYNTHASE ATNA-RELATED"/>
    <property type="match status" value="1"/>
</dbReference>
<name>A0A9W8NLY5_9PEZI</name>
<dbReference type="InterPro" id="IPR009081">
    <property type="entry name" value="PP-bd_ACP"/>
</dbReference>
<keyword evidence="1" id="KW-0596">Phosphopantetheine</keyword>
<dbReference type="InterPro" id="IPR010071">
    <property type="entry name" value="AA_adenyl_dom"/>
</dbReference>
<dbReference type="GO" id="GO:0031177">
    <property type="term" value="F:phosphopantetheine binding"/>
    <property type="evidence" value="ECO:0007669"/>
    <property type="project" value="TreeGrafter"/>
</dbReference>
<dbReference type="Pfam" id="PF00550">
    <property type="entry name" value="PP-binding"/>
    <property type="match status" value="1"/>
</dbReference>
<organism evidence="5 6">
    <name type="scientific">Xylaria arbuscula</name>
    <dbReference type="NCBI Taxonomy" id="114810"/>
    <lineage>
        <taxon>Eukaryota</taxon>
        <taxon>Fungi</taxon>
        <taxon>Dikarya</taxon>
        <taxon>Ascomycota</taxon>
        <taxon>Pezizomycotina</taxon>
        <taxon>Sordariomycetes</taxon>
        <taxon>Xylariomycetidae</taxon>
        <taxon>Xylariales</taxon>
        <taxon>Xylariaceae</taxon>
        <taxon>Xylaria</taxon>
    </lineage>
</organism>
<dbReference type="SUPFAM" id="SSF56801">
    <property type="entry name" value="Acetyl-CoA synthetase-like"/>
    <property type="match status" value="1"/>
</dbReference>
<keyword evidence="3" id="KW-0436">Ligase</keyword>
<dbReference type="Gene3D" id="3.40.50.12780">
    <property type="entry name" value="N-terminal domain of ligase-like"/>
    <property type="match status" value="1"/>
</dbReference>
<dbReference type="GO" id="GO:0005737">
    <property type="term" value="C:cytoplasm"/>
    <property type="evidence" value="ECO:0007669"/>
    <property type="project" value="TreeGrafter"/>
</dbReference>
<keyword evidence="2" id="KW-0597">Phosphoprotein</keyword>
<evidence type="ECO:0000256" key="2">
    <source>
        <dbReference type="ARBA" id="ARBA00022553"/>
    </source>
</evidence>
<dbReference type="InterPro" id="IPR020845">
    <property type="entry name" value="AMP-binding_CS"/>
</dbReference>
<dbReference type="PROSITE" id="PS50075">
    <property type="entry name" value="CARRIER"/>
    <property type="match status" value="1"/>
</dbReference>
<dbReference type="InterPro" id="IPR042099">
    <property type="entry name" value="ANL_N_sf"/>
</dbReference>
<dbReference type="NCBIfam" id="TIGR01733">
    <property type="entry name" value="AA-adenyl-dom"/>
    <property type="match status" value="1"/>
</dbReference>
<dbReference type="FunFam" id="3.40.50.12780:FF:000014">
    <property type="entry name" value="Nonribosomal peptide synthetase 1"/>
    <property type="match status" value="1"/>
</dbReference>
<comment type="caution">
    <text evidence="5">The sequence shown here is derived from an EMBL/GenBank/DDBJ whole genome shotgun (WGS) entry which is preliminary data.</text>
</comment>
<dbReference type="InterPro" id="IPR023213">
    <property type="entry name" value="CAT-like_dom_sf"/>
</dbReference>
<evidence type="ECO:0000313" key="6">
    <source>
        <dbReference type="Proteomes" id="UP001148614"/>
    </source>
</evidence>
<accession>A0A9W8NLY5</accession>
<dbReference type="CDD" id="cd05918">
    <property type="entry name" value="A_NRPS_SidN3_like"/>
    <property type="match status" value="1"/>
</dbReference>
<dbReference type="InterPro" id="IPR000873">
    <property type="entry name" value="AMP-dep_synth/lig_dom"/>
</dbReference>
<dbReference type="PROSITE" id="PS00455">
    <property type="entry name" value="AMP_BINDING"/>
    <property type="match status" value="1"/>
</dbReference>
<dbReference type="EMBL" id="JANPWZ010000112">
    <property type="protein sequence ID" value="KAJ3579284.1"/>
    <property type="molecule type" value="Genomic_DNA"/>
</dbReference>
<dbReference type="Pfam" id="PF00501">
    <property type="entry name" value="AMP-binding"/>
    <property type="match status" value="1"/>
</dbReference>
<dbReference type="Gene3D" id="1.10.1200.10">
    <property type="entry name" value="ACP-like"/>
    <property type="match status" value="1"/>
</dbReference>
<evidence type="ECO:0000256" key="3">
    <source>
        <dbReference type="ARBA" id="ARBA00022598"/>
    </source>
</evidence>
<gene>
    <name evidence="5" type="ORF">NPX13_g1281</name>
</gene>
<dbReference type="GO" id="GO:0044550">
    <property type="term" value="P:secondary metabolite biosynthetic process"/>
    <property type="evidence" value="ECO:0007669"/>
    <property type="project" value="TreeGrafter"/>
</dbReference>
<evidence type="ECO:0000313" key="5">
    <source>
        <dbReference type="EMBL" id="KAJ3579284.1"/>
    </source>
</evidence>
<dbReference type="Pfam" id="PF00668">
    <property type="entry name" value="Condensation"/>
    <property type="match status" value="1"/>
</dbReference>
<protein>
    <recommendedName>
        <fullName evidence="4">Carrier domain-containing protein</fullName>
    </recommendedName>
</protein>
<dbReference type="InterPro" id="IPR036736">
    <property type="entry name" value="ACP-like_sf"/>
</dbReference>
<dbReference type="VEuPathDB" id="FungiDB:F4678DRAFT_454558"/>
<dbReference type="GO" id="GO:0016874">
    <property type="term" value="F:ligase activity"/>
    <property type="evidence" value="ECO:0007669"/>
    <property type="project" value="UniProtKB-KW"/>
</dbReference>
<proteinExistence type="predicted"/>
<dbReference type="Gene3D" id="3.30.559.10">
    <property type="entry name" value="Chloramphenicol acetyltransferase-like domain"/>
    <property type="match status" value="1"/>
</dbReference>
<dbReference type="Gene3D" id="3.30.300.30">
    <property type="match status" value="1"/>
</dbReference>
<dbReference type="InterPro" id="IPR001242">
    <property type="entry name" value="Condensation_dom"/>
</dbReference>
<dbReference type="SUPFAM" id="SSF52777">
    <property type="entry name" value="CoA-dependent acyltransferases"/>
    <property type="match status" value="3"/>
</dbReference>
<evidence type="ECO:0000256" key="1">
    <source>
        <dbReference type="ARBA" id="ARBA00022450"/>
    </source>
</evidence>
<dbReference type="SUPFAM" id="SSF47336">
    <property type="entry name" value="ACP-like"/>
    <property type="match status" value="1"/>
</dbReference>
<dbReference type="PANTHER" id="PTHR45527">
    <property type="entry name" value="NONRIBOSOMAL PEPTIDE SYNTHETASE"/>
    <property type="match status" value="1"/>
</dbReference>
<reference evidence="5" key="1">
    <citation type="submission" date="2022-07" db="EMBL/GenBank/DDBJ databases">
        <title>Genome Sequence of Xylaria arbuscula.</title>
        <authorList>
            <person name="Buettner E."/>
        </authorList>
    </citation>
    <scope>NUCLEOTIDE SEQUENCE</scope>
    <source>
        <strain evidence="5">VT107</strain>
    </source>
</reference>
<keyword evidence="6" id="KW-1185">Reference proteome</keyword>
<evidence type="ECO:0000259" key="4">
    <source>
        <dbReference type="PROSITE" id="PS50075"/>
    </source>
</evidence>
<dbReference type="InterPro" id="IPR045851">
    <property type="entry name" value="AMP-bd_C_sf"/>
</dbReference>
<dbReference type="GO" id="GO:0043041">
    <property type="term" value="P:amino acid activation for nonribosomal peptide biosynthetic process"/>
    <property type="evidence" value="ECO:0007669"/>
    <property type="project" value="TreeGrafter"/>
</dbReference>
<feature type="domain" description="Carrier" evidence="4">
    <location>
        <begin position="773"/>
        <end position="849"/>
    </location>
</feature>
<dbReference type="FunFam" id="1.10.1200.10:FF:000005">
    <property type="entry name" value="Nonribosomal peptide synthetase 1"/>
    <property type="match status" value="1"/>
</dbReference>
<dbReference type="Gene3D" id="3.30.559.30">
    <property type="entry name" value="Nonribosomal peptide synthetase, condensation domain"/>
    <property type="match status" value="2"/>
</dbReference>